<comment type="caution">
    <text evidence="2">The sequence shown here is derived from an EMBL/GenBank/DDBJ whole genome shotgun (WGS) entry which is preliminary data.</text>
</comment>
<evidence type="ECO:0000256" key="1">
    <source>
        <dbReference type="SAM" id="Phobius"/>
    </source>
</evidence>
<feature type="transmembrane region" description="Helical" evidence="1">
    <location>
        <begin position="71"/>
        <end position="97"/>
    </location>
</feature>
<proteinExistence type="predicted"/>
<dbReference type="EMBL" id="BONE01000026">
    <property type="protein sequence ID" value="GIF74029.1"/>
    <property type="molecule type" value="Genomic_DNA"/>
</dbReference>
<evidence type="ECO:0000313" key="2">
    <source>
        <dbReference type="EMBL" id="GIF74029.1"/>
    </source>
</evidence>
<feature type="transmembrane region" description="Helical" evidence="1">
    <location>
        <begin position="41"/>
        <end position="59"/>
    </location>
</feature>
<name>A0ABQ4CRV9_9ACTN</name>
<keyword evidence="1" id="KW-0472">Membrane</keyword>
<protein>
    <recommendedName>
        <fullName evidence="4">DUF4386 family protein</fullName>
    </recommendedName>
</protein>
<gene>
    <name evidence="2" type="ORF">Asi02nite_35470</name>
</gene>
<feature type="transmembrane region" description="Helical" evidence="1">
    <location>
        <begin position="7"/>
        <end position="29"/>
    </location>
</feature>
<evidence type="ECO:0000313" key="3">
    <source>
        <dbReference type="Proteomes" id="UP000604117"/>
    </source>
</evidence>
<reference evidence="2 3" key="1">
    <citation type="submission" date="2021-01" db="EMBL/GenBank/DDBJ databases">
        <title>Whole genome shotgun sequence of Asanoa siamensis NBRC 107932.</title>
        <authorList>
            <person name="Komaki H."/>
            <person name="Tamura T."/>
        </authorList>
    </citation>
    <scope>NUCLEOTIDE SEQUENCE [LARGE SCALE GENOMIC DNA]</scope>
    <source>
        <strain evidence="2 3">NBRC 107932</strain>
    </source>
</reference>
<evidence type="ECO:0008006" key="4">
    <source>
        <dbReference type="Google" id="ProtNLM"/>
    </source>
</evidence>
<keyword evidence="1" id="KW-0812">Transmembrane</keyword>
<sequence length="198" mass="20729">MARPVTLPAVGLVAAPLVWLSGWVIMRLAGSGPSLGWDVAHVLWIVSFVLFGAAAYGLFRLVGGTPVARVGLTVALVGAATLVVQMVIDLVVGFRAADDAAMDRLYDTVFATPGVEPVFFTVGPMLLFVGLLALVVHAAIRRTAAAWQASLVVLGIVLMVSGRFTDGALRLLEGLGALCLWLALAPLAPKAPSRRHPQ</sequence>
<keyword evidence="1" id="KW-1133">Transmembrane helix</keyword>
<organism evidence="2 3">
    <name type="scientific">Asanoa siamensis</name>
    <dbReference type="NCBI Taxonomy" id="926357"/>
    <lineage>
        <taxon>Bacteria</taxon>
        <taxon>Bacillati</taxon>
        <taxon>Actinomycetota</taxon>
        <taxon>Actinomycetes</taxon>
        <taxon>Micromonosporales</taxon>
        <taxon>Micromonosporaceae</taxon>
        <taxon>Asanoa</taxon>
    </lineage>
</organism>
<keyword evidence="3" id="KW-1185">Reference proteome</keyword>
<accession>A0ABQ4CRV9</accession>
<feature type="transmembrane region" description="Helical" evidence="1">
    <location>
        <begin position="117"/>
        <end position="137"/>
    </location>
</feature>
<dbReference type="Proteomes" id="UP000604117">
    <property type="component" value="Unassembled WGS sequence"/>
</dbReference>